<gene>
    <name evidence="1" type="ORF">V6N11_069376</name>
</gene>
<dbReference type="EMBL" id="JBBPBN010002427">
    <property type="protein sequence ID" value="KAK8476082.1"/>
    <property type="molecule type" value="Genomic_DNA"/>
</dbReference>
<evidence type="ECO:0000313" key="1">
    <source>
        <dbReference type="EMBL" id="KAK8476082.1"/>
    </source>
</evidence>
<evidence type="ECO:0000313" key="2">
    <source>
        <dbReference type="Proteomes" id="UP001396334"/>
    </source>
</evidence>
<comment type="caution">
    <text evidence="1">The sequence shown here is derived from an EMBL/GenBank/DDBJ whole genome shotgun (WGS) entry which is preliminary data.</text>
</comment>
<dbReference type="Proteomes" id="UP001396334">
    <property type="component" value="Unassembled WGS sequence"/>
</dbReference>
<accession>A0ABR1Z839</accession>
<protein>
    <submittedName>
        <fullName evidence="1">Uncharacterized protein</fullName>
    </submittedName>
</protein>
<proteinExistence type="predicted"/>
<sequence length="132" mass="14254">MAENCEASMVHCWRIRIQEHEDGALLEDKIFGSDLKDSGSSPCNPTSSILHVKGKPQHKAKTTFDRIGMLSQWGVVVLLNRATTLVLWFGYITIAAGAAVEAVMSIPSPPSSCLLATPQPSPCGFWKTLAEG</sequence>
<name>A0ABR1Z839_9ROSI</name>
<organism evidence="1 2">
    <name type="scientific">Hibiscus sabdariffa</name>
    <name type="common">roselle</name>
    <dbReference type="NCBI Taxonomy" id="183260"/>
    <lineage>
        <taxon>Eukaryota</taxon>
        <taxon>Viridiplantae</taxon>
        <taxon>Streptophyta</taxon>
        <taxon>Embryophyta</taxon>
        <taxon>Tracheophyta</taxon>
        <taxon>Spermatophyta</taxon>
        <taxon>Magnoliopsida</taxon>
        <taxon>eudicotyledons</taxon>
        <taxon>Gunneridae</taxon>
        <taxon>Pentapetalae</taxon>
        <taxon>rosids</taxon>
        <taxon>malvids</taxon>
        <taxon>Malvales</taxon>
        <taxon>Malvaceae</taxon>
        <taxon>Malvoideae</taxon>
        <taxon>Hibiscus</taxon>
    </lineage>
</organism>
<keyword evidence="2" id="KW-1185">Reference proteome</keyword>
<reference evidence="1 2" key="1">
    <citation type="journal article" date="2024" name="G3 (Bethesda)">
        <title>Genome assembly of Hibiscus sabdariffa L. provides insights into metabolisms of medicinal natural products.</title>
        <authorList>
            <person name="Kim T."/>
        </authorList>
    </citation>
    <scope>NUCLEOTIDE SEQUENCE [LARGE SCALE GENOMIC DNA]</scope>
    <source>
        <strain evidence="1">TK-2024</strain>
        <tissue evidence="1">Old leaves</tissue>
    </source>
</reference>